<keyword evidence="2" id="KW-1185">Reference proteome</keyword>
<organism evidence="1 2">
    <name type="scientific">Plakobranchus ocellatus</name>
    <dbReference type="NCBI Taxonomy" id="259542"/>
    <lineage>
        <taxon>Eukaryota</taxon>
        <taxon>Metazoa</taxon>
        <taxon>Spiralia</taxon>
        <taxon>Lophotrochozoa</taxon>
        <taxon>Mollusca</taxon>
        <taxon>Gastropoda</taxon>
        <taxon>Heterobranchia</taxon>
        <taxon>Euthyneura</taxon>
        <taxon>Panpulmonata</taxon>
        <taxon>Sacoglossa</taxon>
        <taxon>Placobranchoidea</taxon>
        <taxon>Plakobranchidae</taxon>
        <taxon>Plakobranchus</taxon>
    </lineage>
</organism>
<name>A0AAV4DGS0_9GAST</name>
<evidence type="ECO:0000313" key="1">
    <source>
        <dbReference type="EMBL" id="GFO43177.1"/>
    </source>
</evidence>
<proteinExistence type="predicted"/>
<accession>A0AAV4DGS0</accession>
<dbReference type="AlphaFoldDB" id="A0AAV4DGS0"/>
<evidence type="ECO:0000313" key="2">
    <source>
        <dbReference type="Proteomes" id="UP000735302"/>
    </source>
</evidence>
<protein>
    <submittedName>
        <fullName evidence="1">Uncharacterized protein</fullName>
    </submittedName>
</protein>
<reference evidence="1 2" key="1">
    <citation type="journal article" date="2021" name="Elife">
        <title>Chloroplast acquisition without the gene transfer in kleptoplastic sea slugs, Plakobranchus ocellatus.</title>
        <authorList>
            <person name="Maeda T."/>
            <person name="Takahashi S."/>
            <person name="Yoshida T."/>
            <person name="Shimamura S."/>
            <person name="Takaki Y."/>
            <person name="Nagai Y."/>
            <person name="Toyoda A."/>
            <person name="Suzuki Y."/>
            <person name="Arimoto A."/>
            <person name="Ishii H."/>
            <person name="Satoh N."/>
            <person name="Nishiyama T."/>
            <person name="Hasebe M."/>
            <person name="Maruyama T."/>
            <person name="Minagawa J."/>
            <person name="Obokata J."/>
            <person name="Shigenobu S."/>
        </authorList>
    </citation>
    <scope>NUCLEOTIDE SEQUENCE [LARGE SCALE GENOMIC DNA]</scope>
</reference>
<comment type="caution">
    <text evidence="1">The sequence shown here is derived from an EMBL/GenBank/DDBJ whole genome shotgun (WGS) entry which is preliminary data.</text>
</comment>
<dbReference type="EMBL" id="BLXT01007857">
    <property type="protein sequence ID" value="GFO43177.1"/>
    <property type="molecule type" value="Genomic_DNA"/>
</dbReference>
<dbReference type="Proteomes" id="UP000735302">
    <property type="component" value="Unassembled WGS sequence"/>
</dbReference>
<sequence length="128" mass="14770">MVQIYGDKWPRFTTVAFWIRKFKSGLVLVIDEDRAERLSRVVSEESAFHSEEAGSTEPADDIFTFLSDKWPRFTTVAFWIRKFKSGLVLMIDEDHAERLSRVVSEESAFHSEEAGSTEPADDIFTFLK</sequence>
<gene>
    <name evidence="1" type="ORF">PoB_006968200</name>
</gene>